<comment type="caution">
    <text evidence="2">The sequence shown here is derived from an EMBL/GenBank/DDBJ whole genome shotgun (WGS) entry which is preliminary data.</text>
</comment>
<evidence type="ECO:0000256" key="1">
    <source>
        <dbReference type="SAM" id="Phobius"/>
    </source>
</evidence>
<sequence>MPKQFNHLILGVWRYFISNLHTLLFLLGLILINTAVYMVGMILGIAASGILLVFVAILLNHETERG</sequence>
<gene>
    <name evidence="2" type="ORF">BA70_12805</name>
</gene>
<keyword evidence="3" id="KW-1185">Reference proteome</keyword>
<proteinExistence type="predicted"/>
<feature type="transmembrane region" description="Helical" evidence="1">
    <location>
        <begin position="38"/>
        <end position="59"/>
    </location>
</feature>
<keyword evidence="1" id="KW-1133">Transmembrane helix</keyword>
<dbReference type="RefSeq" id="WP_034325004.1">
    <property type="nucleotide sequence ID" value="NZ_JOTP01000037.1"/>
</dbReference>
<dbReference type="EMBL" id="JOTP01000037">
    <property type="protein sequence ID" value="KEP24976.1"/>
    <property type="molecule type" value="Genomic_DNA"/>
</dbReference>
<dbReference type="Proteomes" id="UP000028091">
    <property type="component" value="Unassembled WGS sequence"/>
</dbReference>
<organism evidence="2 3">
    <name type="scientific">Bacillus zhangzhouensis</name>
    <dbReference type="NCBI Taxonomy" id="1178540"/>
    <lineage>
        <taxon>Bacteria</taxon>
        <taxon>Bacillati</taxon>
        <taxon>Bacillota</taxon>
        <taxon>Bacilli</taxon>
        <taxon>Bacillales</taxon>
        <taxon>Bacillaceae</taxon>
        <taxon>Bacillus</taxon>
    </lineage>
</organism>
<name>A0A081L6V0_9BACI</name>
<accession>A0A081L6V0</accession>
<evidence type="ECO:0000313" key="2">
    <source>
        <dbReference type="EMBL" id="KEP24976.1"/>
    </source>
</evidence>
<feature type="transmembrane region" description="Helical" evidence="1">
    <location>
        <begin position="12"/>
        <end position="32"/>
    </location>
</feature>
<dbReference type="AlphaFoldDB" id="A0A081L6V0"/>
<protein>
    <submittedName>
        <fullName evidence="2">Uncharacterized protein</fullName>
    </submittedName>
</protein>
<evidence type="ECO:0000313" key="3">
    <source>
        <dbReference type="Proteomes" id="UP000028091"/>
    </source>
</evidence>
<keyword evidence="1" id="KW-0472">Membrane</keyword>
<keyword evidence="1" id="KW-0812">Transmembrane</keyword>
<reference evidence="2 3" key="1">
    <citation type="submission" date="2012-09" db="EMBL/GenBank/DDBJ databases">
        <title>Genome Sequence of Bacillus sp. DW5-4.</title>
        <authorList>
            <person name="Lai Q."/>
            <person name="Liu Y."/>
            <person name="Shao Z."/>
        </authorList>
    </citation>
    <scope>NUCLEOTIDE SEQUENCE [LARGE SCALE GENOMIC DNA]</scope>
    <source>
        <strain evidence="2 3">DW5-4</strain>
    </source>
</reference>